<name>A0A0B6XYW1_9EUPU</name>
<dbReference type="GO" id="GO:0005737">
    <property type="term" value="C:cytoplasm"/>
    <property type="evidence" value="ECO:0007669"/>
    <property type="project" value="TreeGrafter"/>
</dbReference>
<dbReference type="InterPro" id="IPR000719">
    <property type="entry name" value="Prot_kinase_dom"/>
</dbReference>
<feature type="domain" description="Protein kinase" evidence="4">
    <location>
        <begin position="1"/>
        <end position="135"/>
    </location>
</feature>
<gene>
    <name evidence="5" type="primary">ORF7082</name>
</gene>
<dbReference type="InterPro" id="IPR011009">
    <property type="entry name" value="Kinase-like_dom_sf"/>
</dbReference>
<dbReference type="PANTHER" id="PTHR24346">
    <property type="entry name" value="MAP/MICROTUBULE AFFINITY-REGULATING KINASE"/>
    <property type="match status" value="1"/>
</dbReference>
<dbReference type="GO" id="GO:0005524">
    <property type="term" value="F:ATP binding"/>
    <property type="evidence" value="ECO:0007669"/>
    <property type="project" value="UniProtKB-KW"/>
</dbReference>
<feature type="non-terminal residue" evidence="5">
    <location>
        <position position="1"/>
    </location>
</feature>
<dbReference type="GO" id="GO:0004674">
    <property type="term" value="F:protein serine/threonine kinase activity"/>
    <property type="evidence" value="ECO:0007669"/>
    <property type="project" value="TreeGrafter"/>
</dbReference>
<evidence type="ECO:0000313" key="5">
    <source>
        <dbReference type="EMBL" id="CEK49267.1"/>
    </source>
</evidence>
<dbReference type="EMBL" id="HACG01002402">
    <property type="protein sequence ID" value="CEK49267.1"/>
    <property type="molecule type" value="Transcribed_RNA"/>
</dbReference>
<sequence length="473" mass="54301">AHRDLKPENLLLDEDQNIKLIDFGLCAKPKGGIDSFLATLCGSPAYAAPELIAGKQYLGSEVDQWSMGVLLYALLCGFLPFDDENIAHLYKKIKDGIYTTPAWLSEESKEIIAELLKVDPKRRISMQNLMRHPWLTNSLIIPIEWKSKYKKVLDEDCITELAVHHRKTRPQMEAEISEWKYDYLTATYFLLLEKKRKGRPVRLLQRPSAREDRSRSRHYSSEEDLDGVDFNNSVLILTPQNKEDKPASTVPTKSHGRVRERLDFNNTAETAASRRTGNKEVVENNQVQEVSATHHKTKSRTQDGDLIAPPSSFQDILSPRFSDKENKPIELHLITGEEEKQSRKVVSPVKQNRDGEQSHVAKTPRRQEQRHIDARSQVYSVRNAECRHRGEKVVVRKSPQRQPHIYRRHNDVHTPDCKTNSRSKTPERKNMIRKIDKQEVTSKVKASKELPFVLSSTPKVTSEDTFAVPYTPS</sequence>
<protein>
    <recommendedName>
        <fullName evidence="4">Protein kinase domain-containing protein</fullName>
    </recommendedName>
</protein>
<feature type="region of interest" description="Disordered" evidence="3">
    <location>
        <begin position="396"/>
        <end position="443"/>
    </location>
</feature>
<feature type="compositionally biased region" description="Basic and acidic residues" evidence="3">
    <location>
        <begin position="351"/>
        <end position="373"/>
    </location>
</feature>
<dbReference type="Pfam" id="PF21594">
    <property type="entry name" value="UBA_MELK"/>
    <property type="match status" value="1"/>
</dbReference>
<evidence type="ECO:0000256" key="1">
    <source>
        <dbReference type="ARBA" id="ARBA00022741"/>
    </source>
</evidence>
<dbReference type="FunFam" id="1.10.510.10:FF:000571">
    <property type="entry name" value="Maternal embryonic leucine zipper kinase"/>
    <property type="match status" value="1"/>
</dbReference>
<dbReference type="PANTHER" id="PTHR24346:SF30">
    <property type="entry name" value="MATERNAL EMBRYONIC LEUCINE ZIPPER KINASE"/>
    <property type="match status" value="1"/>
</dbReference>
<keyword evidence="1" id="KW-0547">Nucleotide-binding</keyword>
<dbReference type="CDD" id="cd14341">
    <property type="entry name" value="UBA_MELK"/>
    <property type="match status" value="1"/>
</dbReference>
<dbReference type="SUPFAM" id="SSF56112">
    <property type="entry name" value="Protein kinase-like (PK-like)"/>
    <property type="match status" value="1"/>
</dbReference>
<evidence type="ECO:0000256" key="3">
    <source>
        <dbReference type="SAM" id="MobiDB-lite"/>
    </source>
</evidence>
<feature type="non-terminal residue" evidence="5">
    <location>
        <position position="473"/>
    </location>
</feature>
<dbReference type="Pfam" id="PF00069">
    <property type="entry name" value="Pkinase"/>
    <property type="match status" value="1"/>
</dbReference>
<feature type="region of interest" description="Disordered" evidence="3">
    <location>
        <begin position="289"/>
        <end position="312"/>
    </location>
</feature>
<dbReference type="PROSITE" id="PS50011">
    <property type="entry name" value="PROTEIN_KINASE_DOM"/>
    <property type="match status" value="1"/>
</dbReference>
<dbReference type="GO" id="GO:0035556">
    <property type="term" value="P:intracellular signal transduction"/>
    <property type="evidence" value="ECO:0007669"/>
    <property type="project" value="TreeGrafter"/>
</dbReference>
<feature type="compositionally biased region" description="Basic and acidic residues" evidence="3">
    <location>
        <begin position="424"/>
        <end position="443"/>
    </location>
</feature>
<feature type="region of interest" description="Disordered" evidence="3">
    <location>
        <begin position="336"/>
        <end position="373"/>
    </location>
</feature>
<evidence type="ECO:0000256" key="2">
    <source>
        <dbReference type="ARBA" id="ARBA00022840"/>
    </source>
</evidence>
<feature type="region of interest" description="Disordered" evidence="3">
    <location>
        <begin position="201"/>
        <end position="225"/>
    </location>
</feature>
<reference evidence="5" key="1">
    <citation type="submission" date="2014-12" db="EMBL/GenBank/DDBJ databases">
        <title>Insight into the proteome of Arion vulgaris.</title>
        <authorList>
            <person name="Aradska J."/>
            <person name="Bulat T."/>
            <person name="Smidak R."/>
            <person name="Sarate P."/>
            <person name="Gangsoo J."/>
            <person name="Sialana F."/>
            <person name="Bilban M."/>
            <person name="Lubec G."/>
        </authorList>
    </citation>
    <scope>NUCLEOTIDE SEQUENCE</scope>
    <source>
        <tissue evidence="5">Skin</tissue>
    </source>
</reference>
<dbReference type="SMART" id="SM00220">
    <property type="entry name" value="S_TKc"/>
    <property type="match status" value="1"/>
</dbReference>
<proteinExistence type="predicted"/>
<organism evidence="5">
    <name type="scientific">Arion vulgaris</name>
    <dbReference type="NCBI Taxonomy" id="1028688"/>
    <lineage>
        <taxon>Eukaryota</taxon>
        <taxon>Metazoa</taxon>
        <taxon>Spiralia</taxon>
        <taxon>Lophotrochozoa</taxon>
        <taxon>Mollusca</taxon>
        <taxon>Gastropoda</taxon>
        <taxon>Heterobranchia</taxon>
        <taxon>Euthyneura</taxon>
        <taxon>Panpulmonata</taxon>
        <taxon>Eupulmonata</taxon>
        <taxon>Stylommatophora</taxon>
        <taxon>Helicina</taxon>
        <taxon>Arionoidea</taxon>
        <taxon>Arionidae</taxon>
        <taxon>Arion</taxon>
    </lineage>
</organism>
<accession>A0A0B6XYW1</accession>
<dbReference type="AlphaFoldDB" id="A0A0B6XYW1"/>
<dbReference type="InterPro" id="IPR048637">
    <property type="entry name" value="MELK_UBA"/>
</dbReference>
<dbReference type="Gene3D" id="1.10.510.10">
    <property type="entry name" value="Transferase(Phosphotransferase) domain 1"/>
    <property type="match status" value="1"/>
</dbReference>
<evidence type="ECO:0000259" key="4">
    <source>
        <dbReference type="PROSITE" id="PS50011"/>
    </source>
</evidence>
<keyword evidence="2" id="KW-0067">ATP-binding</keyword>